<keyword evidence="1" id="KW-0472">Membrane</keyword>
<proteinExistence type="predicted"/>
<feature type="transmembrane region" description="Helical" evidence="1">
    <location>
        <begin position="6"/>
        <end position="26"/>
    </location>
</feature>
<feature type="transmembrane region" description="Helical" evidence="1">
    <location>
        <begin position="65"/>
        <end position="83"/>
    </location>
</feature>
<evidence type="ECO:0000256" key="1">
    <source>
        <dbReference type="SAM" id="Phobius"/>
    </source>
</evidence>
<protein>
    <submittedName>
        <fullName evidence="2">Uncharacterized protein</fullName>
    </submittedName>
</protein>
<evidence type="ECO:0000313" key="2">
    <source>
        <dbReference type="EMBL" id="NGO45135.1"/>
    </source>
</evidence>
<comment type="caution">
    <text evidence="2">The sequence shown here is derived from an EMBL/GenBank/DDBJ whole genome shotgun (WGS) entry which is preliminary data.</text>
</comment>
<feature type="transmembrane region" description="Helical" evidence="1">
    <location>
        <begin position="95"/>
        <end position="116"/>
    </location>
</feature>
<gene>
    <name evidence="2" type="ORF">G6048_24275</name>
</gene>
<keyword evidence="3" id="KW-1185">Reference proteome</keyword>
<evidence type="ECO:0000313" key="3">
    <source>
        <dbReference type="Proteomes" id="UP001518140"/>
    </source>
</evidence>
<keyword evidence="1" id="KW-0812">Transmembrane</keyword>
<name>A0ABX0DV10_9ACTN</name>
<dbReference type="RefSeq" id="WP_165341706.1">
    <property type="nucleotide sequence ID" value="NZ_JAAKZX010000082.1"/>
</dbReference>
<organism evidence="2 3">
    <name type="scientific">Streptomyces ureilyticus</name>
    <dbReference type="NCBI Taxonomy" id="1775131"/>
    <lineage>
        <taxon>Bacteria</taxon>
        <taxon>Bacillati</taxon>
        <taxon>Actinomycetota</taxon>
        <taxon>Actinomycetes</taxon>
        <taxon>Kitasatosporales</taxon>
        <taxon>Streptomycetaceae</taxon>
        <taxon>Streptomyces</taxon>
    </lineage>
</organism>
<sequence length="119" mass="12359">MSPLLLAQAGYTAAGLAYNVISLLEARRGRPPLTRGPAALNAGIFVLYAATLVLGAFGFTTGYRIAMAVFAVLLGYGGVVVHLRRGPTDFYRSKAAWACAIAINSIGFALNLTGLVTGP</sequence>
<accession>A0ABX0DV10</accession>
<reference evidence="2 3" key="1">
    <citation type="submission" date="2020-02" db="EMBL/GenBank/DDBJ databases">
        <title>Whole-genome analyses of novel actinobacteria.</title>
        <authorList>
            <person name="Sahin N."/>
            <person name="Tokatli A."/>
        </authorList>
    </citation>
    <scope>NUCLEOTIDE SEQUENCE [LARGE SCALE GENOMIC DNA]</scope>
    <source>
        <strain evidence="2 3">YC419</strain>
    </source>
</reference>
<dbReference type="Proteomes" id="UP001518140">
    <property type="component" value="Unassembled WGS sequence"/>
</dbReference>
<dbReference type="EMBL" id="JAAKZX010000082">
    <property type="protein sequence ID" value="NGO45135.1"/>
    <property type="molecule type" value="Genomic_DNA"/>
</dbReference>
<feature type="transmembrane region" description="Helical" evidence="1">
    <location>
        <begin position="38"/>
        <end position="59"/>
    </location>
</feature>
<keyword evidence="1" id="KW-1133">Transmembrane helix</keyword>